<feature type="transmembrane region" description="Helical" evidence="1">
    <location>
        <begin position="38"/>
        <end position="56"/>
    </location>
</feature>
<sequence>MATKTNSISKTKAYRIIEAIILIVLGILLAVSIVNSNILNIVLAIAILIIGVFYFVKGVTSSTNVSFLLPDGIIGGILVACAIAMFASYLSVQQTLEQVIVIGVLAIGIILIVDAIVRFVRKNTTAGITEIIVGLVLVVLGLLFIFLPEVLDYLWVIFGILLAVYGIYLLVDTLRRLK</sequence>
<gene>
    <name evidence="2" type="ORF">IAC58_05795</name>
</gene>
<feature type="transmembrane region" description="Helical" evidence="1">
    <location>
        <begin position="68"/>
        <end position="92"/>
    </location>
</feature>
<proteinExistence type="predicted"/>
<organism evidence="2 3">
    <name type="scientific">Candidatus Onthovivens merdipullorum</name>
    <dbReference type="NCBI Taxonomy" id="2840889"/>
    <lineage>
        <taxon>Bacteria</taxon>
        <taxon>Bacillati</taxon>
        <taxon>Bacillota</taxon>
        <taxon>Bacilli</taxon>
        <taxon>Bacillales</taxon>
        <taxon>Candidatus Onthovivens</taxon>
    </lineage>
</organism>
<keyword evidence="1" id="KW-0812">Transmembrane</keyword>
<evidence type="ECO:0000256" key="1">
    <source>
        <dbReference type="SAM" id="Phobius"/>
    </source>
</evidence>
<protein>
    <recommendedName>
        <fullName evidence="4">Acid-resistance membrane protein</fullName>
    </recommendedName>
</protein>
<comment type="caution">
    <text evidence="2">The sequence shown here is derived from an EMBL/GenBank/DDBJ whole genome shotgun (WGS) entry which is preliminary data.</text>
</comment>
<evidence type="ECO:0008006" key="4">
    <source>
        <dbReference type="Google" id="ProtNLM"/>
    </source>
</evidence>
<dbReference type="AlphaFoldDB" id="A0A9D9DI42"/>
<reference evidence="2" key="2">
    <citation type="journal article" date="2021" name="PeerJ">
        <title>Extensive microbial diversity within the chicken gut microbiome revealed by metagenomics and culture.</title>
        <authorList>
            <person name="Gilroy R."/>
            <person name="Ravi A."/>
            <person name="Getino M."/>
            <person name="Pursley I."/>
            <person name="Horton D.L."/>
            <person name="Alikhan N.F."/>
            <person name="Baker D."/>
            <person name="Gharbi K."/>
            <person name="Hall N."/>
            <person name="Watson M."/>
            <person name="Adriaenssens E.M."/>
            <person name="Foster-Nyarko E."/>
            <person name="Jarju S."/>
            <person name="Secka A."/>
            <person name="Antonio M."/>
            <person name="Oren A."/>
            <person name="Chaudhuri R.R."/>
            <person name="La Ragione R."/>
            <person name="Hildebrand F."/>
            <person name="Pallen M.J."/>
        </authorList>
    </citation>
    <scope>NUCLEOTIDE SEQUENCE</scope>
    <source>
        <strain evidence="2">11159</strain>
    </source>
</reference>
<evidence type="ECO:0000313" key="2">
    <source>
        <dbReference type="EMBL" id="MBO8428034.1"/>
    </source>
</evidence>
<evidence type="ECO:0000313" key="3">
    <source>
        <dbReference type="Proteomes" id="UP000823613"/>
    </source>
</evidence>
<keyword evidence="1" id="KW-1133">Transmembrane helix</keyword>
<feature type="transmembrane region" description="Helical" evidence="1">
    <location>
        <begin position="127"/>
        <end position="147"/>
    </location>
</feature>
<accession>A0A9D9DI42</accession>
<keyword evidence="1" id="KW-0472">Membrane</keyword>
<feature type="transmembrane region" description="Helical" evidence="1">
    <location>
        <begin position="98"/>
        <end position="120"/>
    </location>
</feature>
<name>A0A9D9DI42_9BACL</name>
<dbReference type="EMBL" id="JADIMY010000117">
    <property type="protein sequence ID" value="MBO8428034.1"/>
    <property type="molecule type" value="Genomic_DNA"/>
</dbReference>
<feature type="transmembrane region" description="Helical" evidence="1">
    <location>
        <begin position="153"/>
        <end position="171"/>
    </location>
</feature>
<reference evidence="2" key="1">
    <citation type="submission" date="2020-10" db="EMBL/GenBank/DDBJ databases">
        <authorList>
            <person name="Gilroy R."/>
        </authorList>
    </citation>
    <scope>NUCLEOTIDE SEQUENCE</scope>
    <source>
        <strain evidence="2">11159</strain>
    </source>
</reference>
<dbReference type="Proteomes" id="UP000823613">
    <property type="component" value="Unassembled WGS sequence"/>
</dbReference>
<feature type="transmembrane region" description="Helical" evidence="1">
    <location>
        <begin position="12"/>
        <end position="32"/>
    </location>
</feature>